<accession>A0A8J5WHB6</accession>
<protein>
    <submittedName>
        <fullName evidence="1">Uncharacterized protein</fullName>
    </submittedName>
</protein>
<dbReference type="EMBL" id="JAAALK010000081">
    <property type="protein sequence ID" value="KAG8088792.1"/>
    <property type="molecule type" value="Genomic_DNA"/>
</dbReference>
<comment type="caution">
    <text evidence="1">The sequence shown here is derived from an EMBL/GenBank/DDBJ whole genome shotgun (WGS) entry which is preliminary data.</text>
</comment>
<dbReference type="AlphaFoldDB" id="A0A8J5WHB6"/>
<proteinExistence type="predicted"/>
<sequence length="90" mass="8834">MGLGAAMGFRGDDGLWAMTGSGAPTVSGAAMGSRAVTSSKTVVVCSRGGDGLQAQLWASRAATTGSEGSGDVLRTAATGGVWRRGSLVSK</sequence>
<gene>
    <name evidence="1" type="ORF">GUJ93_ZPchr0011g27320</name>
</gene>
<reference evidence="1" key="1">
    <citation type="journal article" date="2021" name="bioRxiv">
        <title>Whole Genome Assembly and Annotation of Northern Wild Rice, Zizania palustris L., Supports a Whole Genome Duplication in the Zizania Genus.</title>
        <authorList>
            <person name="Haas M."/>
            <person name="Kono T."/>
            <person name="Macchietto M."/>
            <person name="Millas R."/>
            <person name="McGilp L."/>
            <person name="Shao M."/>
            <person name="Duquette J."/>
            <person name="Hirsch C.N."/>
            <person name="Kimball J."/>
        </authorList>
    </citation>
    <scope>NUCLEOTIDE SEQUENCE</scope>
    <source>
        <tissue evidence="1">Fresh leaf tissue</tissue>
    </source>
</reference>
<evidence type="ECO:0000313" key="1">
    <source>
        <dbReference type="EMBL" id="KAG8088792.1"/>
    </source>
</evidence>
<organism evidence="1 2">
    <name type="scientific">Zizania palustris</name>
    <name type="common">Northern wild rice</name>
    <dbReference type="NCBI Taxonomy" id="103762"/>
    <lineage>
        <taxon>Eukaryota</taxon>
        <taxon>Viridiplantae</taxon>
        <taxon>Streptophyta</taxon>
        <taxon>Embryophyta</taxon>
        <taxon>Tracheophyta</taxon>
        <taxon>Spermatophyta</taxon>
        <taxon>Magnoliopsida</taxon>
        <taxon>Liliopsida</taxon>
        <taxon>Poales</taxon>
        <taxon>Poaceae</taxon>
        <taxon>BOP clade</taxon>
        <taxon>Oryzoideae</taxon>
        <taxon>Oryzeae</taxon>
        <taxon>Zizaniinae</taxon>
        <taxon>Zizania</taxon>
    </lineage>
</organism>
<evidence type="ECO:0000313" key="2">
    <source>
        <dbReference type="Proteomes" id="UP000729402"/>
    </source>
</evidence>
<dbReference type="Proteomes" id="UP000729402">
    <property type="component" value="Unassembled WGS sequence"/>
</dbReference>
<keyword evidence="2" id="KW-1185">Reference proteome</keyword>
<reference evidence="1" key="2">
    <citation type="submission" date="2021-02" db="EMBL/GenBank/DDBJ databases">
        <authorList>
            <person name="Kimball J.A."/>
            <person name="Haas M.W."/>
            <person name="Macchietto M."/>
            <person name="Kono T."/>
            <person name="Duquette J."/>
            <person name="Shao M."/>
        </authorList>
    </citation>
    <scope>NUCLEOTIDE SEQUENCE</scope>
    <source>
        <tissue evidence="1">Fresh leaf tissue</tissue>
    </source>
</reference>
<name>A0A8J5WHB6_ZIZPA</name>